<protein>
    <submittedName>
        <fullName evidence="1">Uncharacterized protein</fullName>
    </submittedName>
</protein>
<gene>
    <name evidence="1" type="ORF">PDIGIT_LOCUS12602</name>
</gene>
<dbReference type="EMBL" id="CAOQHR010000009">
    <property type="protein sequence ID" value="CAI6339443.1"/>
    <property type="molecule type" value="Genomic_DNA"/>
</dbReference>
<keyword evidence="2" id="KW-1185">Reference proteome</keyword>
<organism evidence="1 2">
    <name type="scientific">Periconia digitata</name>
    <dbReference type="NCBI Taxonomy" id="1303443"/>
    <lineage>
        <taxon>Eukaryota</taxon>
        <taxon>Fungi</taxon>
        <taxon>Dikarya</taxon>
        <taxon>Ascomycota</taxon>
        <taxon>Pezizomycotina</taxon>
        <taxon>Dothideomycetes</taxon>
        <taxon>Pleosporomycetidae</taxon>
        <taxon>Pleosporales</taxon>
        <taxon>Massarineae</taxon>
        <taxon>Periconiaceae</taxon>
        <taxon>Periconia</taxon>
    </lineage>
</organism>
<evidence type="ECO:0000313" key="1">
    <source>
        <dbReference type="EMBL" id="CAI6339443.1"/>
    </source>
</evidence>
<reference evidence="1" key="1">
    <citation type="submission" date="2023-01" db="EMBL/GenBank/DDBJ databases">
        <authorList>
            <person name="Van Ghelder C."/>
            <person name="Rancurel C."/>
        </authorList>
    </citation>
    <scope>NUCLEOTIDE SEQUENCE</scope>
    <source>
        <strain evidence="1">CNCM I-4278</strain>
    </source>
</reference>
<evidence type="ECO:0000313" key="2">
    <source>
        <dbReference type="Proteomes" id="UP001152607"/>
    </source>
</evidence>
<comment type="caution">
    <text evidence="1">The sequence shown here is derived from an EMBL/GenBank/DDBJ whole genome shotgun (WGS) entry which is preliminary data.</text>
</comment>
<proteinExistence type="predicted"/>
<name>A0A9W4UMJ4_9PLEO</name>
<accession>A0A9W4UMJ4</accession>
<dbReference type="AlphaFoldDB" id="A0A9W4UMJ4"/>
<dbReference type="Proteomes" id="UP001152607">
    <property type="component" value="Unassembled WGS sequence"/>
</dbReference>
<sequence length="100" mass="10910">MDVCIQTARTAADQGSACSRVFAYRVTVTQISTFPSYASEKTSIGRTSFETSSPLINSCTHPTRIFFRPILVPPSIIQQYRGSAALVSNVHTYTQSTSLS</sequence>